<accession>A0A1Y2GJ57</accession>
<evidence type="ECO:0000313" key="2">
    <source>
        <dbReference type="EMBL" id="ORZ11272.1"/>
    </source>
</evidence>
<gene>
    <name evidence="2" type="ORF">BCR41DRAFT_356955</name>
</gene>
<dbReference type="EMBL" id="MCFF01000028">
    <property type="protein sequence ID" value="ORZ11272.1"/>
    <property type="molecule type" value="Genomic_DNA"/>
</dbReference>
<sequence length="191" mass="21294">MAPTFTNPDESYFWGRRSVRDSWIALWVMWMLWMFLFLAKQIFGSPRVYDARGDRVPAGTAAPDVGPYGNTAHHEAAVGTTTAPVAAPVNQHKGHFGRTANNMRERIRRTHNLVRDLTLMLLLALTVNAFGSGSAVFVNIMAWIFTALAFMWAGAIMMVESRILDMAFGVLEMLSILAILIAAYAMGWRVL</sequence>
<proteinExistence type="predicted"/>
<feature type="transmembrane region" description="Helical" evidence="1">
    <location>
        <begin position="22"/>
        <end position="39"/>
    </location>
</feature>
<name>A0A1Y2GJ57_9FUNG</name>
<dbReference type="InParanoid" id="A0A1Y2GJ57"/>
<feature type="transmembrane region" description="Helical" evidence="1">
    <location>
        <begin position="136"/>
        <end position="159"/>
    </location>
</feature>
<dbReference type="Proteomes" id="UP000193648">
    <property type="component" value="Unassembled WGS sequence"/>
</dbReference>
<dbReference type="OrthoDB" id="2446850at2759"/>
<feature type="transmembrane region" description="Helical" evidence="1">
    <location>
        <begin position="113"/>
        <end position="130"/>
    </location>
</feature>
<dbReference type="GeneID" id="33566617"/>
<evidence type="ECO:0000313" key="3">
    <source>
        <dbReference type="Proteomes" id="UP000193648"/>
    </source>
</evidence>
<protein>
    <submittedName>
        <fullName evidence="2">Uncharacterized protein</fullName>
    </submittedName>
</protein>
<reference evidence="2 3" key="1">
    <citation type="submission" date="2016-07" db="EMBL/GenBank/DDBJ databases">
        <title>Pervasive Adenine N6-methylation of Active Genes in Fungi.</title>
        <authorList>
            <consortium name="DOE Joint Genome Institute"/>
            <person name="Mondo S.J."/>
            <person name="Dannebaum R.O."/>
            <person name="Kuo R.C."/>
            <person name="Labutti K."/>
            <person name="Haridas S."/>
            <person name="Kuo A."/>
            <person name="Salamov A."/>
            <person name="Ahrendt S.R."/>
            <person name="Lipzen A."/>
            <person name="Sullivan W."/>
            <person name="Andreopoulos W.B."/>
            <person name="Clum A."/>
            <person name="Lindquist E."/>
            <person name="Daum C."/>
            <person name="Ramamoorthy G.K."/>
            <person name="Gryganskyi A."/>
            <person name="Culley D."/>
            <person name="Magnuson J.K."/>
            <person name="James T.Y."/>
            <person name="O'Malley M.A."/>
            <person name="Stajich J.E."/>
            <person name="Spatafora J.W."/>
            <person name="Visel A."/>
            <person name="Grigoriev I.V."/>
        </authorList>
    </citation>
    <scope>NUCLEOTIDE SEQUENCE [LARGE SCALE GENOMIC DNA]</scope>
    <source>
        <strain evidence="2 3">NRRL 3116</strain>
    </source>
</reference>
<evidence type="ECO:0000256" key="1">
    <source>
        <dbReference type="SAM" id="Phobius"/>
    </source>
</evidence>
<organism evidence="2 3">
    <name type="scientific">Lobosporangium transversale</name>
    <dbReference type="NCBI Taxonomy" id="64571"/>
    <lineage>
        <taxon>Eukaryota</taxon>
        <taxon>Fungi</taxon>
        <taxon>Fungi incertae sedis</taxon>
        <taxon>Mucoromycota</taxon>
        <taxon>Mortierellomycotina</taxon>
        <taxon>Mortierellomycetes</taxon>
        <taxon>Mortierellales</taxon>
        <taxon>Mortierellaceae</taxon>
        <taxon>Lobosporangium</taxon>
    </lineage>
</organism>
<keyword evidence="1" id="KW-1133">Transmembrane helix</keyword>
<comment type="caution">
    <text evidence="2">The sequence shown here is derived from an EMBL/GenBank/DDBJ whole genome shotgun (WGS) entry which is preliminary data.</text>
</comment>
<feature type="transmembrane region" description="Helical" evidence="1">
    <location>
        <begin position="166"/>
        <end position="186"/>
    </location>
</feature>
<keyword evidence="1" id="KW-0812">Transmembrane</keyword>
<keyword evidence="1" id="KW-0472">Membrane</keyword>
<dbReference type="RefSeq" id="XP_021879587.1">
    <property type="nucleotide sequence ID" value="XM_022024773.1"/>
</dbReference>
<dbReference type="AlphaFoldDB" id="A0A1Y2GJ57"/>
<keyword evidence="3" id="KW-1185">Reference proteome</keyword>